<dbReference type="Proteomes" id="UP000050761">
    <property type="component" value="Unassembled WGS sequence"/>
</dbReference>
<evidence type="ECO:0000313" key="3">
    <source>
        <dbReference type="WBParaSite" id="HPBE_0002571701-mRNA-1"/>
    </source>
</evidence>
<dbReference type="EMBL" id="UZAH01038456">
    <property type="protein sequence ID" value="VDP53337.1"/>
    <property type="molecule type" value="Genomic_DNA"/>
</dbReference>
<sequence length="122" mass="12856">MVRSARDGNIASSCAPAGFDYLRLPPPGNTVLNICRVACPPLSGFGDVQKRTHHQVEDNAERDVEKAFFPGVGRIRASLRPYGGGAVAVLSPAATDFAFVDHGTSCLFITVPDSPAVITDEG</sequence>
<dbReference type="AlphaFoldDB" id="A0A183GSP7"/>
<accession>A0A183GSP7</accession>
<keyword evidence="2" id="KW-1185">Reference proteome</keyword>
<accession>A0A3P8DNZ4</accession>
<evidence type="ECO:0000313" key="2">
    <source>
        <dbReference type="Proteomes" id="UP000050761"/>
    </source>
</evidence>
<proteinExistence type="predicted"/>
<evidence type="ECO:0000313" key="1">
    <source>
        <dbReference type="EMBL" id="VDP53337.1"/>
    </source>
</evidence>
<name>A0A183GSP7_HELPZ</name>
<reference evidence="1 2" key="1">
    <citation type="submission" date="2018-11" db="EMBL/GenBank/DDBJ databases">
        <authorList>
            <consortium name="Pathogen Informatics"/>
        </authorList>
    </citation>
    <scope>NUCLEOTIDE SEQUENCE [LARGE SCALE GENOMIC DNA]</scope>
</reference>
<gene>
    <name evidence="1" type="ORF">HPBE_LOCUS25716</name>
</gene>
<organism evidence="2 3">
    <name type="scientific">Heligmosomoides polygyrus</name>
    <name type="common">Parasitic roundworm</name>
    <dbReference type="NCBI Taxonomy" id="6339"/>
    <lineage>
        <taxon>Eukaryota</taxon>
        <taxon>Metazoa</taxon>
        <taxon>Ecdysozoa</taxon>
        <taxon>Nematoda</taxon>
        <taxon>Chromadorea</taxon>
        <taxon>Rhabditida</taxon>
        <taxon>Rhabditina</taxon>
        <taxon>Rhabditomorpha</taxon>
        <taxon>Strongyloidea</taxon>
        <taxon>Heligmosomidae</taxon>
        <taxon>Heligmosomoides</taxon>
    </lineage>
</organism>
<protein>
    <submittedName>
        <fullName evidence="3">DUF1899 domain-containing protein</fullName>
    </submittedName>
</protein>
<reference evidence="3" key="2">
    <citation type="submission" date="2019-09" db="UniProtKB">
        <authorList>
            <consortium name="WormBaseParasite"/>
        </authorList>
    </citation>
    <scope>IDENTIFICATION</scope>
</reference>
<dbReference type="WBParaSite" id="HPBE_0002571701-mRNA-1">
    <property type="protein sequence ID" value="HPBE_0002571701-mRNA-1"/>
    <property type="gene ID" value="HPBE_0002571701"/>
</dbReference>